<reference evidence="16" key="3">
    <citation type="submission" date="2014-09" db="EMBL/GenBank/DDBJ databases">
        <authorList>
            <person name="Magalhaes I.L.F."/>
            <person name="Oliveira U."/>
            <person name="Santos F.R."/>
            <person name="Vidigal T.H.D.A."/>
            <person name="Brescovit A.D."/>
            <person name="Santos A.J."/>
        </authorList>
    </citation>
    <scope>NUCLEOTIDE SEQUENCE</scope>
</reference>
<keyword evidence="4 11" id="KW-0479">Metal-binding</keyword>
<dbReference type="GO" id="GO:0046872">
    <property type="term" value="F:metal ion binding"/>
    <property type="evidence" value="ECO:0007669"/>
    <property type="project" value="UniProtKB-KW"/>
</dbReference>
<evidence type="ECO:0000256" key="2">
    <source>
        <dbReference type="ARBA" id="ARBA00006167"/>
    </source>
</evidence>
<name>A0A0A9W1L4_LYGHE</name>
<evidence type="ECO:0000256" key="7">
    <source>
        <dbReference type="ARBA" id="ARBA00023125"/>
    </source>
</evidence>
<dbReference type="PANTHER" id="PTHR11447:SF16">
    <property type="entry name" value="P53 PROTEIN LONG FORM VARIANT 1"/>
    <property type="match status" value="1"/>
</dbReference>
<evidence type="ECO:0000256" key="10">
    <source>
        <dbReference type="ARBA" id="ARBA00023242"/>
    </source>
</evidence>
<dbReference type="InterPro" id="IPR012346">
    <property type="entry name" value="p53/RUNT-type_TF_DNA-bd_sf"/>
</dbReference>
<evidence type="ECO:0000259" key="13">
    <source>
        <dbReference type="Pfam" id="PF00870"/>
    </source>
</evidence>
<keyword evidence="9" id="KW-0804">Transcription</keyword>
<evidence type="ECO:0000256" key="6">
    <source>
        <dbReference type="ARBA" id="ARBA00023015"/>
    </source>
</evidence>
<dbReference type="EMBL" id="GDHC01014130">
    <property type="protein sequence ID" value="JAQ04499.1"/>
    <property type="molecule type" value="Transcribed_RNA"/>
</dbReference>
<dbReference type="PRINTS" id="PR00386">
    <property type="entry name" value="P53SUPPRESSR"/>
</dbReference>
<dbReference type="GO" id="GO:0005634">
    <property type="term" value="C:nucleus"/>
    <property type="evidence" value="ECO:0007669"/>
    <property type="project" value="UniProtKB-SubCell"/>
</dbReference>
<dbReference type="GO" id="GO:0006915">
    <property type="term" value="P:apoptotic process"/>
    <property type="evidence" value="ECO:0007669"/>
    <property type="project" value="UniProtKB-KW"/>
</dbReference>
<reference evidence="15" key="1">
    <citation type="journal article" date="2014" name="PLoS ONE">
        <title>Transcriptome-Based Identification of ABC Transporters in the Western Tarnished Plant Bug Lygus hesperus.</title>
        <authorList>
            <person name="Hull J.J."/>
            <person name="Chaney K."/>
            <person name="Geib S.M."/>
            <person name="Fabrick J.A."/>
            <person name="Brent C.S."/>
            <person name="Walsh D."/>
            <person name="Lavine L.C."/>
        </authorList>
    </citation>
    <scope>NUCLEOTIDE SEQUENCE</scope>
</reference>
<dbReference type="SUPFAM" id="SSF49417">
    <property type="entry name" value="p53-like transcription factors"/>
    <property type="match status" value="1"/>
</dbReference>
<dbReference type="InterPro" id="IPR002117">
    <property type="entry name" value="p53_tumour_suppressor"/>
</dbReference>
<feature type="binding site" evidence="11">
    <location>
        <position position="226"/>
    </location>
    <ligand>
        <name>Zn(2+)</name>
        <dbReference type="ChEBI" id="CHEBI:29105"/>
    </ligand>
</feature>
<keyword evidence="8" id="KW-0010">Activator</keyword>
<keyword evidence="3" id="KW-0053">Apoptosis</keyword>
<keyword evidence="7" id="KW-0238">DNA-binding</keyword>
<evidence type="ECO:0000256" key="5">
    <source>
        <dbReference type="ARBA" id="ARBA00022833"/>
    </source>
</evidence>
<evidence type="ECO:0000256" key="12">
    <source>
        <dbReference type="SAM" id="MobiDB-lite"/>
    </source>
</evidence>
<dbReference type="EMBL" id="GBHO01043258">
    <property type="protein sequence ID" value="JAG00346.1"/>
    <property type="molecule type" value="Transcribed_RNA"/>
</dbReference>
<reference evidence="15" key="2">
    <citation type="submission" date="2014-07" db="EMBL/GenBank/DDBJ databases">
        <authorList>
            <person name="Hull J."/>
        </authorList>
    </citation>
    <scope>NUCLEOTIDE SEQUENCE</scope>
</reference>
<feature type="domain" description="p53 DNA-binding" evidence="13">
    <location>
        <begin position="77"/>
        <end position="272"/>
    </location>
</feature>
<evidence type="ECO:0000313" key="15">
    <source>
        <dbReference type="EMBL" id="JAG00348.1"/>
    </source>
</evidence>
<evidence type="ECO:0000256" key="1">
    <source>
        <dbReference type="ARBA" id="ARBA00004123"/>
    </source>
</evidence>
<dbReference type="GO" id="GO:0000981">
    <property type="term" value="F:DNA-binding transcription factor activity, RNA polymerase II-specific"/>
    <property type="evidence" value="ECO:0007669"/>
    <property type="project" value="TreeGrafter"/>
</dbReference>
<protein>
    <submittedName>
        <fullName evidence="15">Cellular tumor antigen p53</fullName>
    </submittedName>
</protein>
<comment type="similarity">
    <text evidence="2">Belongs to the p53 family.</text>
</comment>
<evidence type="ECO:0000313" key="14">
    <source>
        <dbReference type="EMBL" id="JAG00346.1"/>
    </source>
</evidence>
<feature type="compositionally biased region" description="Basic and acidic residues" evidence="12">
    <location>
        <begin position="289"/>
        <end position="304"/>
    </location>
</feature>
<comment type="subcellular location">
    <subcellularLocation>
        <location evidence="1">Nucleus</location>
    </subcellularLocation>
</comment>
<gene>
    <name evidence="15" type="primary">tp53_1</name>
    <name evidence="14" type="synonym">tp53_0</name>
    <name evidence="14" type="ORF">CM83_38139</name>
    <name evidence="15" type="ORF">CM83_38140</name>
    <name evidence="17" type="ORF">g.58356</name>
</gene>
<evidence type="ECO:0000256" key="3">
    <source>
        <dbReference type="ARBA" id="ARBA00022703"/>
    </source>
</evidence>
<keyword evidence="10" id="KW-0539">Nucleus</keyword>
<evidence type="ECO:0000313" key="16">
    <source>
        <dbReference type="EMBL" id="JAG64789.1"/>
    </source>
</evidence>
<evidence type="ECO:0000256" key="9">
    <source>
        <dbReference type="ARBA" id="ARBA00023163"/>
    </source>
</evidence>
<dbReference type="Gene3D" id="2.60.40.720">
    <property type="match status" value="1"/>
</dbReference>
<feature type="binding site" evidence="11">
    <location>
        <position position="222"/>
    </location>
    <ligand>
        <name>Zn(2+)</name>
        <dbReference type="ChEBI" id="CHEBI:29105"/>
    </ligand>
</feature>
<dbReference type="Pfam" id="PF00870">
    <property type="entry name" value="P53"/>
    <property type="match status" value="1"/>
</dbReference>
<feature type="region of interest" description="Disordered" evidence="12">
    <location>
        <begin position="285"/>
        <end position="307"/>
    </location>
</feature>
<dbReference type="PANTHER" id="PTHR11447">
    <property type="entry name" value="CELLULAR TUMOR ANTIGEN P53"/>
    <property type="match status" value="1"/>
</dbReference>
<feature type="region of interest" description="Disordered" evidence="12">
    <location>
        <begin position="41"/>
        <end position="68"/>
    </location>
</feature>
<dbReference type="EMBL" id="GBRD01001032">
    <property type="protein sequence ID" value="JAG64789.1"/>
    <property type="molecule type" value="Transcribed_RNA"/>
</dbReference>
<feature type="binding site" evidence="11">
    <location>
        <position position="154"/>
    </location>
    <ligand>
        <name>Zn(2+)</name>
        <dbReference type="ChEBI" id="CHEBI:29105"/>
    </ligand>
</feature>
<dbReference type="EMBL" id="GBHO01043256">
    <property type="protein sequence ID" value="JAG00348.1"/>
    <property type="molecule type" value="Transcribed_RNA"/>
</dbReference>
<comment type="cofactor">
    <cofactor evidence="11">
        <name>Zn(2+)</name>
        <dbReference type="ChEBI" id="CHEBI:29105"/>
    </cofactor>
    <text evidence="11">Binds 1 zinc ion per subunit.</text>
</comment>
<evidence type="ECO:0000256" key="11">
    <source>
        <dbReference type="PIRSR" id="PIRSR602117-1"/>
    </source>
</evidence>
<evidence type="ECO:0000313" key="17">
    <source>
        <dbReference type="EMBL" id="JAQ04499.1"/>
    </source>
</evidence>
<keyword evidence="5 11" id="KW-0862">Zinc</keyword>
<dbReference type="InterPro" id="IPR008967">
    <property type="entry name" value="p53-like_TF_DNA-bd_sf"/>
</dbReference>
<dbReference type="AlphaFoldDB" id="A0A0A9W1L4"/>
<accession>A0A0A9W1L4</accession>
<feature type="binding site" evidence="11">
    <location>
        <position position="157"/>
    </location>
    <ligand>
        <name>Zn(2+)</name>
        <dbReference type="ChEBI" id="CHEBI:29105"/>
    </ligand>
</feature>
<proteinExistence type="inferred from homology"/>
<dbReference type="CDD" id="cd08367">
    <property type="entry name" value="P53"/>
    <property type="match status" value="1"/>
</dbReference>
<evidence type="ECO:0000256" key="4">
    <source>
        <dbReference type="ARBA" id="ARBA00022723"/>
    </source>
</evidence>
<keyword evidence="6" id="KW-0805">Transcription regulation</keyword>
<evidence type="ECO:0000256" key="8">
    <source>
        <dbReference type="ARBA" id="ARBA00023159"/>
    </source>
</evidence>
<dbReference type="InterPro" id="IPR011615">
    <property type="entry name" value="p53_DNA-bd"/>
</dbReference>
<dbReference type="GO" id="GO:0000978">
    <property type="term" value="F:RNA polymerase II cis-regulatory region sequence-specific DNA binding"/>
    <property type="evidence" value="ECO:0007669"/>
    <property type="project" value="TreeGrafter"/>
</dbReference>
<reference evidence="17" key="4">
    <citation type="journal article" date="2016" name="Gigascience">
        <title>De novo construction of an expanded transcriptome assembly for the western tarnished plant bug, Lygus hesperus.</title>
        <authorList>
            <person name="Tassone E.E."/>
            <person name="Geib S.M."/>
            <person name="Hall B."/>
            <person name="Fabrick J.A."/>
            <person name="Brent C.S."/>
            <person name="Hull J.J."/>
        </authorList>
    </citation>
    <scope>NUCLEOTIDE SEQUENCE</scope>
</reference>
<organism evidence="15">
    <name type="scientific">Lygus hesperus</name>
    <name type="common">Western plant bug</name>
    <dbReference type="NCBI Taxonomy" id="30085"/>
    <lineage>
        <taxon>Eukaryota</taxon>
        <taxon>Metazoa</taxon>
        <taxon>Ecdysozoa</taxon>
        <taxon>Arthropoda</taxon>
        <taxon>Hexapoda</taxon>
        <taxon>Insecta</taxon>
        <taxon>Pterygota</taxon>
        <taxon>Neoptera</taxon>
        <taxon>Paraneoptera</taxon>
        <taxon>Hemiptera</taxon>
        <taxon>Heteroptera</taxon>
        <taxon>Panheteroptera</taxon>
        <taxon>Cimicomorpha</taxon>
        <taxon>Miridae</taxon>
        <taxon>Mirini</taxon>
        <taxon>Lygus</taxon>
    </lineage>
</organism>
<sequence>MEEPSDKKIKLEFVELEDVCTAEEDVNIICTPDEVVDVEGIDPDKPPYAWNKTGIPESPGTPNQNSSENSATLLLDFAGPCNFGYHFRKDNASQMVNSWLYSEMLNQVFLKMGNVVHIQFTVDETKAPDPNDLFIRATPVFCSSDHMHLPVNRCTLHSLEDDPLNEAHSDGTCHCNDYNLVGHIIRSTSANAIYCYDDETERHSVIVPLKHRLYDLLFSFSCKTSCSRGMERRPIRTVFSLENRAGLVLGRCSLNIKICSCPKRDKDRGEKEFKISGRTVKRRFQATAEDSRNEQDEVPTREDVDPLSEQVASLEKHVNGKKTDHRISKLTNELLQVQNLVKKLNHLCSSIEQTLDSLDSDI</sequence>